<dbReference type="OrthoDB" id="9812273at2"/>
<evidence type="ECO:0000256" key="11">
    <source>
        <dbReference type="ARBA" id="ARBA00069372"/>
    </source>
</evidence>
<feature type="binding site" evidence="13">
    <location>
        <position position="281"/>
    </location>
    <ligand>
        <name>NADPH</name>
        <dbReference type="ChEBI" id="CHEBI:57783"/>
    </ligand>
</feature>
<dbReference type="EC" id="1.1.1.94" evidence="10 13"/>
<feature type="binding site" evidence="13">
    <location>
        <position position="191"/>
    </location>
    <ligand>
        <name>sn-glycerol 3-phosphate</name>
        <dbReference type="ChEBI" id="CHEBI:57597"/>
    </ligand>
</feature>
<dbReference type="GO" id="GO:0005829">
    <property type="term" value="C:cytosol"/>
    <property type="evidence" value="ECO:0007669"/>
    <property type="project" value="TreeGrafter"/>
</dbReference>
<feature type="binding site" evidence="13">
    <location>
        <position position="30"/>
    </location>
    <ligand>
        <name>NADPH</name>
        <dbReference type="ChEBI" id="CHEBI:57783"/>
    </ligand>
</feature>
<evidence type="ECO:0000313" key="21">
    <source>
        <dbReference type="Proteomes" id="UP000243719"/>
    </source>
</evidence>
<feature type="binding site" evidence="13">
    <location>
        <position position="279"/>
    </location>
    <ligand>
        <name>NADPH</name>
        <dbReference type="ChEBI" id="CHEBI:57783"/>
    </ligand>
</feature>
<name>A0A1H2PNL9_9BURK</name>
<gene>
    <name evidence="13" type="primary">gpsA</name>
    <name evidence="20" type="ORF">SAMN05216551_104293</name>
</gene>
<dbReference type="GO" id="GO:0046168">
    <property type="term" value="P:glycerol-3-phosphate catabolic process"/>
    <property type="evidence" value="ECO:0007669"/>
    <property type="project" value="InterPro"/>
</dbReference>
<keyword evidence="8 13" id="KW-1208">Phospholipid metabolism</keyword>
<dbReference type="NCBIfam" id="NF000940">
    <property type="entry name" value="PRK00094.1-2"/>
    <property type="match status" value="1"/>
</dbReference>
<keyword evidence="21" id="KW-1185">Reference proteome</keyword>
<dbReference type="EMBL" id="FNLO01000004">
    <property type="protein sequence ID" value="SDV48248.1"/>
    <property type="molecule type" value="Genomic_DNA"/>
</dbReference>
<dbReference type="Gene3D" id="3.40.50.720">
    <property type="entry name" value="NAD(P)-binding Rossmann-like Domain"/>
    <property type="match status" value="1"/>
</dbReference>
<evidence type="ECO:0000256" key="10">
    <source>
        <dbReference type="ARBA" id="ARBA00066687"/>
    </source>
</evidence>
<dbReference type="GO" id="GO:0141153">
    <property type="term" value="F:glycerol-3-phosphate dehydrogenase (NADP+) activity"/>
    <property type="evidence" value="ECO:0007669"/>
    <property type="project" value="RHEA"/>
</dbReference>
<dbReference type="GO" id="GO:0141152">
    <property type="term" value="F:glycerol-3-phosphate dehydrogenase (NAD+) activity"/>
    <property type="evidence" value="ECO:0007669"/>
    <property type="project" value="RHEA"/>
</dbReference>
<feature type="binding site" evidence="13">
    <location>
        <position position="140"/>
    </location>
    <ligand>
        <name>NADPH</name>
        <dbReference type="ChEBI" id="CHEBI:57783"/>
    </ligand>
</feature>
<comment type="pathway">
    <text evidence="13">Membrane lipid metabolism; glycerophospholipid metabolism.</text>
</comment>
<proteinExistence type="inferred from homology"/>
<evidence type="ECO:0000256" key="12">
    <source>
        <dbReference type="ARBA" id="ARBA00080511"/>
    </source>
</evidence>
<evidence type="ECO:0000256" key="16">
    <source>
        <dbReference type="PIRSR" id="PIRSR000114-3"/>
    </source>
</evidence>
<feature type="binding site" evidence="15">
    <location>
        <begin position="255"/>
        <end position="256"/>
    </location>
    <ligand>
        <name>substrate</name>
    </ligand>
</feature>
<evidence type="ECO:0000256" key="5">
    <source>
        <dbReference type="ARBA" id="ARBA00023027"/>
    </source>
</evidence>
<dbReference type="InterPro" id="IPR006109">
    <property type="entry name" value="G3P_DH_NAD-dep_C"/>
</dbReference>
<dbReference type="GO" id="GO:0051287">
    <property type="term" value="F:NAD binding"/>
    <property type="evidence" value="ECO:0007669"/>
    <property type="project" value="InterPro"/>
</dbReference>
<feature type="binding site" evidence="13">
    <location>
        <position position="255"/>
    </location>
    <ligand>
        <name>NADPH</name>
        <dbReference type="ChEBI" id="CHEBI:57783"/>
    </ligand>
</feature>
<organism evidence="20 21">
    <name type="scientific">Chitinasiproducens palmae</name>
    <dbReference type="NCBI Taxonomy" id="1770053"/>
    <lineage>
        <taxon>Bacteria</taxon>
        <taxon>Pseudomonadati</taxon>
        <taxon>Pseudomonadota</taxon>
        <taxon>Betaproteobacteria</taxon>
        <taxon>Burkholderiales</taxon>
        <taxon>Burkholderiaceae</taxon>
        <taxon>Chitinasiproducens</taxon>
    </lineage>
</organism>
<dbReference type="FunFam" id="1.10.1040.10:FF:000001">
    <property type="entry name" value="Glycerol-3-phosphate dehydrogenase [NAD(P)+]"/>
    <property type="match status" value="1"/>
</dbReference>
<comment type="catalytic activity">
    <reaction evidence="9">
        <text>sn-glycerol 3-phosphate + NADP(+) = dihydroxyacetone phosphate + NADPH + H(+)</text>
        <dbReference type="Rhea" id="RHEA:11096"/>
        <dbReference type="ChEBI" id="CHEBI:15378"/>
        <dbReference type="ChEBI" id="CHEBI:57597"/>
        <dbReference type="ChEBI" id="CHEBI:57642"/>
        <dbReference type="ChEBI" id="CHEBI:57783"/>
        <dbReference type="ChEBI" id="CHEBI:58349"/>
        <dbReference type="EC" id="1.1.1.94"/>
    </reaction>
    <physiologicalReaction direction="right-to-left" evidence="9">
        <dbReference type="Rhea" id="RHEA:11098"/>
    </physiologicalReaction>
</comment>
<keyword evidence="5 13" id="KW-0520">NAD</keyword>
<dbReference type="FunFam" id="3.40.50.720:FF:000019">
    <property type="entry name" value="Glycerol-3-phosphate dehydrogenase [NAD(P)+]"/>
    <property type="match status" value="1"/>
</dbReference>
<evidence type="ECO:0000256" key="6">
    <source>
        <dbReference type="ARBA" id="ARBA00023098"/>
    </source>
</evidence>
<dbReference type="SUPFAM" id="SSF51735">
    <property type="entry name" value="NAD(P)-binding Rossmann-fold domains"/>
    <property type="match status" value="1"/>
</dbReference>
<comment type="catalytic activity">
    <reaction evidence="13">
        <text>sn-glycerol 3-phosphate + NAD(+) = dihydroxyacetone phosphate + NADH + H(+)</text>
        <dbReference type="Rhea" id="RHEA:11092"/>
        <dbReference type="ChEBI" id="CHEBI:15378"/>
        <dbReference type="ChEBI" id="CHEBI:57540"/>
        <dbReference type="ChEBI" id="CHEBI:57597"/>
        <dbReference type="ChEBI" id="CHEBI:57642"/>
        <dbReference type="ChEBI" id="CHEBI:57945"/>
        <dbReference type="EC" id="1.1.1.94"/>
    </reaction>
</comment>
<feature type="active site" description="Proton acceptor" evidence="13 14">
    <location>
        <position position="191"/>
    </location>
</feature>
<dbReference type="SUPFAM" id="SSF48179">
    <property type="entry name" value="6-phosphogluconate dehydrogenase C-terminal domain-like"/>
    <property type="match status" value="1"/>
</dbReference>
<dbReference type="InterPro" id="IPR011128">
    <property type="entry name" value="G3P_DH_NAD-dep_N"/>
</dbReference>
<dbReference type="PRINTS" id="PR00077">
    <property type="entry name" value="GPDHDRGNASE"/>
</dbReference>
<feature type="binding site" evidence="13">
    <location>
        <position position="254"/>
    </location>
    <ligand>
        <name>sn-glycerol 3-phosphate</name>
        <dbReference type="ChEBI" id="CHEBI:57597"/>
    </ligand>
</feature>
<dbReference type="GO" id="GO:0046167">
    <property type="term" value="P:glycerol-3-phosphate biosynthetic process"/>
    <property type="evidence" value="ECO:0007669"/>
    <property type="project" value="UniProtKB-UniRule"/>
</dbReference>
<feature type="binding site" evidence="13">
    <location>
        <position position="107"/>
    </location>
    <ligand>
        <name>NADPH</name>
        <dbReference type="ChEBI" id="CHEBI:57783"/>
    </ligand>
</feature>
<feature type="binding site" evidence="13">
    <location>
        <position position="136"/>
    </location>
    <ligand>
        <name>sn-glycerol 3-phosphate</name>
        <dbReference type="ChEBI" id="CHEBI:57597"/>
    </ligand>
</feature>
<keyword evidence="4 13" id="KW-0560">Oxidoreductase</keyword>
<feature type="binding site" evidence="15">
    <location>
        <position position="107"/>
    </location>
    <ligand>
        <name>substrate</name>
    </ligand>
</feature>
<evidence type="ECO:0000256" key="17">
    <source>
        <dbReference type="RuleBase" id="RU000437"/>
    </source>
</evidence>
<dbReference type="GO" id="GO:0006650">
    <property type="term" value="P:glycerophospholipid metabolic process"/>
    <property type="evidence" value="ECO:0007669"/>
    <property type="project" value="UniProtKB-UniRule"/>
</dbReference>
<evidence type="ECO:0000256" key="3">
    <source>
        <dbReference type="ARBA" id="ARBA00022857"/>
    </source>
</evidence>
<feature type="binding site" evidence="13">
    <location>
        <position position="244"/>
    </location>
    <ligand>
        <name>sn-glycerol 3-phosphate</name>
        <dbReference type="ChEBI" id="CHEBI:57597"/>
    </ligand>
</feature>
<feature type="binding site" evidence="13">
    <location>
        <position position="255"/>
    </location>
    <ligand>
        <name>sn-glycerol 3-phosphate</name>
        <dbReference type="ChEBI" id="CHEBI:57597"/>
    </ligand>
</feature>
<keyword evidence="6 13" id="KW-0443">Lipid metabolism</keyword>
<dbReference type="HAMAP" id="MF_00394">
    <property type="entry name" value="NAD_Glyc3P_dehydrog"/>
    <property type="match status" value="1"/>
</dbReference>
<dbReference type="GO" id="GO:0008654">
    <property type="term" value="P:phospholipid biosynthetic process"/>
    <property type="evidence" value="ECO:0007669"/>
    <property type="project" value="UniProtKB-KW"/>
</dbReference>
<evidence type="ECO:0000256" key="1">
    <source>
        <dbReference type="ARBA" id="ARBA00011009"/>
    </source>
</evidence>
<evidence type="ECO:0000256" key="13">
    <source>
        <dbReference type="HAMAP-Rule" id="MF_00394"/>
    </source>
</evidence>
<dbReference type="InterPro" id="IPR008927">
    <property type="entry name" value="6-PGluconate_DH-like_C_sf"/>
</dbReference>
<feature type="binding site" evidence="13">
    <location>
        <position position="107"/>
    </location>
    <ligand>
        <name>sn-glycerol 3-phosphate</name>
        <dbReference type="ChEBI" id="CHEBI:57597"/>
    </ligand>
</feature>
<feature type="binding site" evidence="13">
    <location>
        <position position="47"/>
    </location>
    <ligand>
        <name>NADPH</name>
        <dbReference type="ChEBI" id="CHEBI:57783"/>
    </ligand>
</feature>
<evidence type="ECO:0000259" key="18">
    <source>
        <dbReference type="Pfam" id="PF01210"/>
    </source>
</evidence>
<feature type="binding site" evidence="16">
    <location>
        <position position="140"/>
    </location>
    <ligand>
        <name>NAD(+)</name>
        <dbReference type="ChEBI" id="CHEBI:57540"/>
    </ligand>
</feature>
<dbReference type="PIRSF" id="PIRSF000114">
    <property type="entry name" value="Glycerol-3-P_dh"/>
    <property type="match status" value="1"/>
</dbReference>
<dbReference type="InterPro" id="IPR013328">
    <property type="entry name" value="6PGD_dom2"/>
</dbReference>
<keyword evidence="7 13" id="KW-0594">Phospholipid biosynthesis</keyword>
<keyword evidence="13" id="KW-0547">Nucleotide-binding</keyword>
<keyword evidence="3 13" id="KW-0521">NADP</keyword>
<feature type="domain" description="Glycerol-3-phosphate dehydrogenase NAD-dependent C-terminal" evidence="19">
    <location>
        <begin position="180"/>
        <end position="320"/>
    </location>
</feature>
<comment type="caution">
    <text evidence="13">Lacks conserved residue(s) required for the propagation of feature annotation.</text>
</comment>
<dbReference type="AlphaFoldDB" id="A0A1H2PNL9"/>
<feature type="binding site" evidence="13">
    <location>
        <position position="11"/>
    </location>
    <ligand>
        <name>NADPH</name>
        <dbReference type="ChEBI" id="CHEBI:57783"/>
    </ligand>
</feature>
<dbReference type="Pfam" id="PF07479">
    <property type="entry name" value="NAD_Gly3P_dh_C"/>
    <property type="match status" value="1"/>
</dbReference>
<evidence type="ECO:0000256" key="4">
    <source>
        <dbReference type="ARBA" id="ARBA00023002"/>
    </source>
</evidence>
<feature type="binding site" evidence="16">
    <location>
        <begin position="7"/>
        <end position="12"/>
    </location>
    <ligand>
        <name>NAD(+)</name>
        <dbReference type="ChEBI" id="CHEBI:57540"/>
    </ligand>
</feature>
<dbReference type="STRING" id="1770053.SAMN05216551_104293"/>
<keyword evidence="13" id="KW-0963">Cytoplasm</keyword>
<dbReference type="Pfam" id="PF01210">
    <property type="entry name" value="NAD_Gly3P_dh_N"/>
    <property type="match status" value="1"/>
</dbReference>
<dbReference type="InterPro" id="IPR006168">
    <property type="entry name" value="G3P_DH_NAD-dep"/>
</dbReference>
<dbReference type="RefSeq" id="WP_091907231.1">
    <property type="nucleotide sequence ID" value="NZ_FNLO01000004.1"/>
</dbReference>
<comment type="function">
    <text evidence="13">Catalyzes the reduction of the glycolytic intermediate dihydroxyacetone phosphate (DHAP) to sn-glycerol 3-phosphate (G3P), the key precursor for phospholipid synthesis.</text>
</comment>
<dbReference type="Proteomes" id="UP000243719">
    <property type="component" value="Unassembled WGS sequence"/>
</dbReference>
<feature type="binding site" evidence="13">
    <location>
        <position position="138"/>
    </location>
    <ligand>
        <name>sn-glycerol 3-phosphate</name>
        <dbReference type="ChEBI" id="CHEBI:57597"/>
    </ligand>
</feature>
<sequence length="332" mass="34310">MKVTVLGAGAWGTALAAHLARRHDVVLWARDAGLVSAMRADRENRSYLPGCALPAGLRVEADLARALRDGAAADLAVVATPVAGLRGLLGTLSAQSLCPERFVWLCKGFEADTMLLPHQVVAQVLPGHRGNGALSGPSFAREVAQHLPAALTAASRDADCRAVTVRAFHHESIRIYTSDDITGVEVGGAVKNVLAIAAGIADGLGLGLNARAALLTRGLAEMSRLGVALGARADTFIGLTGVGDLILTATGDLSRNRRVGLQLAEGAPLDTILARLGHVAEGVLCARAVHALAREHGVDMPITAAVCRVLFDGADARGAVATLLGRDAKPER</sequence>
<dbReference type="GO" id="GO:0005975">
    <property type="term" value="P:carbohydrate metabolic process"/>
    <property type="evidence" value="ECO:0007669"/>
    <property type="project" value="InterPro"/>
</dbReference>
<evidence type="ECO:0000256" key="8">
    <source>
        <dbReference type="ARBA" id="ARBA00023264"/>
    </source>
</evidence>
<dbReference type="UniPathway" id="UPA00940"/>
<dbReference type="NCBIfam" id="NF000942">
    <property type="entry name" value="PRK00094.1-4"/>
    <property type="match status" value="1"/>
</dbReference>
<evidence type="ECO:0000256" key="14">
    <source>
        <dbReference type="PIRSR" id="PIRSR000114-1"/>
    </source>
</evidence>
<keyword evidence="2 13" id="KW-0444">Lipid biosynthesis</keyword>
<evidence type="ECO:0000256" key="15">
    <source>
        <dbReference type="PIRSR" id="PIRSR000114-2"/>
    </source>
</evidence>
<evidence type="ECO:0000313" key="20">
    <source>
        <dbReference type="EMBL" id="SDV48248.1"/>
    </source>
</evidence>
<evidence type="ECO:0000256" key="7">
    <source>
        <dbReference type="ARBA" id="ARBA00023209"/>
    </source>
</evidence>
<evidence type="ECO:0000259" key="19">
    <source>
        <dbReference type="Pfam" id="PF07479"/>
    </source>
</evidence>
<comment type="subcellular location">
    <subcellularLocation>
        <location evidence="13">Cytoplasm</location>
    </subcellularLocation>
</comment>
<evidence type="ECO:0000256" key="2">
    <source>
        <dbReference type="ARBA" id="ARBA00022516"/>
    </source>
</evidence>
<dbReference type="PROSITE" id="PS00957">
    <property type="entry name" value="NAD_G3PDH"/>
    <property type="match status" value="1"/>
</dbReference>
<dbReference type="Gene3D" id="1.10.1040.10">
    <property type="entry name" value="N-(1-d-carboxylethyl)-l-norvaline Dehydrogenase, domain 2"/>
    <property type="match status" value="1"/>
</dbReference>
<dbReference type="PANTHER" id="PTHR11728">
    <property type="entry name" value="GLYCEROL-3-PHOSPHATE DEHYDROGENASE"/>
    <property type="match status" value="1"/>
</dbReference>
<evidence type="ECO:0000256" key="9">
    <source>
        <dbReference type="ARBA" id="ARBA00052716"/>
    </source>
</evidence>
<dbReference type="PANTHER" id="PTHR11728:SF1">
    <property type="entry name" value="GLYCEROL-3-PHOSPHATE DEHYDROGENASE [NAD(+)] 2, CHLOROPLASTIC"/>
    <property type="match status" value="1"/>
</dbReference>
<feature type="binding site" evidence="16">
    <location>
        <position position="255"/>
    </location>
    <ligand>
        <name>NAD(+)</name>
        <dbReference type="ChEBI" id="CHEBI:57540"/>
    </ligand>
</feature>
<feature type="binding site" evidence="13">
    <location>
        <position position="256"/>
    </location>
    <ligand>
        <name>sn-glycerol 3-phosphate</name>
        <dbReference type="ChEBI" id="CHEBI:57597"/>
    </ligand>
</feature>
<reference evidence="21" key="1">
    <citation type="submission" date="2016-09" db="EMBL/GenBank/DDBJ databases">
        <authorList>
            <person name="Varghese N."/>
            <person name="Submissions S."/>
        </authorList>
    </citation>
    <scope>NUCLEOTIDE SEQUENCE [LARGE SCALE GENOMIC DNA]</scope>
    <source>
        <strain evidence="21">JS23</strain>
    </source>
</reference>
<feature type="domain" description="Glycerol-3-phosphate dehydrogenase NAD-dependent N-terminal" evidence="18">
    <location>
        <begin position="2"/>
        <end position="159"/>
    </location>
</feature>
<accession>A0A1H2PNL9</accession>
<protein>
    <recommendedName>
        <fullName evidence="11 13">Glycerol-3-phosphate dehydrogenase [NAD(P)+]</fullName>
        <ecNumber evidence="10 13">1.1.1.94</ecNumber>
    </recommendedName>
    <alternativeName>
        <fullName evidence="13">NAD(P)(+)-dependent glycerol-3-phosphate dehydrogenase</fullName>
    </alternativeName>
    <alternativeName>
        <fullName evidence="12 13">NAD(P)H-dependent dihydroxyacetone-phosphate reductase</fullName>
    </alternativeName>
</protein>
<dbReference type="InterPro" id="IPR036291">
    <property type="entry name" value="NAD(P)-bd_dom_sf"/>
</dbReference>
<comment type="similarity">
    <text evidence="1 13 17">Belongs to the NAD-dependent glycerol-3-phosphate dehydrogenase family.</text>
</comment>